<reference evidence="1" key="1">
    <citation type="submission" date="2014-09" db="EMBL/GenBank/DDBJ databases">
        <authorList>
            <person name="Magalhaes I.L.F."/>
            <person name="Oliveira U."/>
            <person name="Santos F.R."/>
            <person name="Vidigal T.H.D.A."/>
            <person name="Brescovit A.D."/>
            <person name="Santos A.J."/>
        </authorList>
    </citation>
    <scope>NUCLEOTIDE SEQUENCE</scope>
    <source>
        <tissue evidence="1">Shoot tissue taken approximately 20 cm above the soil surface</tissue>
    </source>
</reference>
<organism evidence="1">
    <name type="scientific">Arundo donax</name>
    <name type="common">Giant reed</name>
    <name type="synonym">Donax arundinaceus</name>
    <dbReference type="NCBI Taxonomy" id="35708"/>
    <lineage>
        <taxon>Eukaryota</taxon>
        <taxon>Viridiplantae</taxon>
        <taxon>Streptophyta</taxon>
        <taxon>Embryophyta</taxon>
        <taxon>Tracheophyta</taxon>
        <taxon>Spermatophyta</taxon>
        <taxon>Magnoliopsida</taxon>
        <taxon>Liliopsida</taxon>
        <taxon>Poales</taxon>
        <taxon>Poaceae</taxon>
        <taxon>PACMAD clade</taxon>
        <taxon>Arundinoideae</taxon>
        <taxon>Arundineae</taxon>
        <taxon>Arundo</taxon>
    </lineage>
</organism>
<name>A0A0A9BV13_ARUDO</name>
<sequence>MQNYRSQAFLHVAKSILIYTETSKTMSILVSIISFDELDDVWRLEKHCIAMHYKLLTSQLVDLASLGFLHGR</sequence>
<accession>A0A0A9BV13</accession>
<dbReference type="EMBL" id="GBRH01231852">
    <property type="protein sequence ID" value="JAD66043.1"/>
    <property type="molecule type" value="Transcribed_RNA"/>
</dbReference>
<evidence type="ECO:0000313" key="1">
    <source>
        <dbReference type="EMBL" id="JAD66043.1"/>
    </source>
</evidence>
<reference evidence="1" key="2">
    <citation type="journal article" date="2015" name="Data Brief">
        <title>Shoot transcriptome of the giant reed, Arundo donax.</title>
        <authorList>
            <person name="Barrero R.A."/>
            <person name="Guerrero F.D."/>
            <person name="Moolhuijzen P."/>
            <person name="Goolsby J.A."/>
            <person name="Tidwell J."/>
            <person name="Bellgard S.E."/>
            <person name="Bellgard M.I."/>
        </authorList>
    </citation>
    <scope>NUCLEOTIDE SEQUENCE</scope>
    <source>
        <tissue evidence="1">Shoot tissue taken approximately 20 cm above the soil surface</tissue>
    </source>
</reference>
<protein>
    <submittedName>
        <fullName evidence="1">Uncharacterized protein</fullName>
    </submittedName>
</protein>
<proteinExistence type="predicted"/>
<dbReference type="AlphaFoldDB" id="A0A0A9BV13"/>